<accession>A0A9N8WS31</accession>
<evidence type="ECO:0000313" key="1">
    <source>
        <dbReference type="EMBL" id="CAG8494685.1"/>
    </source>
</evidence>
<comment type="caution">
    <text evidence="1">The sequence shown here is derived from an EMBL/GenBank/DDBJ whole genome shotgun (WGS) entry which is preliminary data.</text>
</comment>
<evidence type="ECO:0000313" key="2">
    <source>
        <dbReference type="Proteomes" id="UP000789831"/>
    </source>
</evidence>
<dbReference type="AlphaFoldDB" id="A0A9N8WS31"/>
<feature type="non-terminal residue" evidence="1">
    <location>
        <position position="67"/>
    </location>
</feature>
<dbReference type="EMBL" id="CAJVPL010000416">
    <property type="protein sequence ID" value="CAG8494685.1"/>
    <property type="molecule type" value="Genomic_DNA"/>
</dbReference>
<name>A0A9N8WS31_9GLOM</name>
<feature type="non-terminal residue" evidence="1">
    <location>
        <position position="1"/>
    </location>
</feature>
<gene>
    <name evidence="1" type="ORF">AGERDE_LOCUS3935</name>
</gene>
<reference evidence="1" key="1">
    <citation type="submission" date="2021-06" db="EMBL/GenBank/DDBJ databases">
        <authorList>
            <person name="Kallberg Y."/>
            <person name="Tangrot J."/>
            <person name="Rosling A."/>
        </authorList>
    </citation>
    <scope>NUCLEOTIDE SEQUENCE</scope>
    <source>
        <strain evidence="1">MT106</strain>
    </source>
</reference>
<organism evidence="1 2">
    <name type="scientific">Ambispora gerdemannii</name>
    <dbReference type="NCBI Taxonomy" id="144530"/>
    <lineage>
        <taxon>Eukaryota</taxon>
        <taxon>Fungi</taxon>
        <taxon>Fungi incertae sedis</taxon>
        <taxon>Mucoromycota</taxon>
        <taxon>Glomeromycotina</taxon>
        <taxon>Glomeromycetes</taxon>
        <taxon>Archaeosporales</taxon>
        <taxon>Ambisporaceae</taxon>
        <taxon>Ambispora</taxon>
    </lineage>
</organism>
<dbReference type="Proteomes" id="UP000789831">
    <property type="component" value="Unassembled WGS sequence"/>
</dbReference>
<proteinExistence type="predicted"/>
<protein>
    <submittedName>
        <fullName evidence="1">9060_t:CDS:1</fullName>
    </submittedName>
</protein>
<keyword evidence="2" id="KW-1185">Reference proteome</keyword>
<sequence length="67" mass="7771">MSKYDKSCLTYLQGLLSSGVIHSNFLKKYQQPLYEIKKHNCLDEIKLYDSDIRVLSFLMLLPSGPVF</sequence>